<evidence type="ECO:0000313" key="2">
    <source>
        <dbReference type="EMBL" id="UMM29163.1"/>
    </source>
</evidence>
<evidence type="ECO:0000313" key="4">
    <source>
        <dbReference type="Proteomes" id="UP000829354"/>
    </source>
</evidence>
<dbReference type="EMBL" id="CP090894">
    <property type="protein sequence ID" value="ULT95960.1"/>
    <property type="molecule type" value="Genomic_DNA"/>
</dbReference>
<dbReference type="Proteomes" id="UP000829354">
    <property type="component" value="Chromosome IV"/>
</dbReference>
<sequence length="118" mass="14084">MDRLLALYSQQNTHSTPAEMCRNYLLDLLKSGEEGSIQWRNLDALEFEITDEMDLKRRFYVRTGKDFSRVLNEGTRFFRKVHGLDNVYRFHFVPRHLRPLIPNKKFAQRLMFSTETAV</sequence>
<dbReference type="KEGG" id="cbr:CBG_03434"/>
<dbReference type="Proteomes" id="UP000827892">
    <property type="component" value="Chromosome IV"/>
</dbReference>
<dbReference type="InterPro" id="IPR036388">
    <property type="entry name" value="WH-like_DNA-bd_sf"/>
</dbReference>
<organism evidence="2 4">
    <name type="scientific">Caenorhabditis briggsae</name>
    <dbReference type="NCBI Taxonomy" id="6238"/>
    <lineage>
        <taxon>Eukaryota</taxon>
        <taxon>Metazoa</taxon>
        <taxon>Ecdysozoa</taxon>
        <taxon>Nematoda</taxon>
        <taxon>Chromadorea</taxon>
        <taxon>Rhabditida</taxon>
        <taxon>Rhabditina</taxon>
        <taxon>Rhabditomorpha</taxon>
        <taxon>Rhabditoidea</taxon>
        <taxon>Rhabditidae</taxon>
        <taxon>Peloderinae</taxon>
        <taxon>Caenorhabditis</taxon>
    </lineage>
</organism>
<reference evidence="2 4" key="1">
    <citation type="submission" date="2022-04" db="EMBL/GenBank/DDBJ databases">
        <title>Chromosome-level reference genomes for two strains of Caenorhabditis briggsae: an improved platform for comparative genomics.</title>
        <authorList>
            <person name="Stevens L."/>
            <person name="Andersen E."/>
        </authorList>
    </citation>
    <scope>NUCLEOTIDE SEQUENCE [LARGE SCALE GENOMIC DNA]</scope>
    <source>
        <strain evidence="2">VX34</strain>
        <tissue evidence="2">Whole-organism</tissue>
    </source>
</reference>
<gene>
    <name evidence="1" type="ORF">L3Y34_004547</name>
    <name evidence="2" type="ORF">L5515_011666</name>
</gene>
<proteinExistence type="predicted"/>
<accession>A0AAE9EUY0</accession>
<evidence type="ECO:0000313" key="3">
    <source>
        <dbReference type="Proteomes" id="UP000827892"/>
    </source>
</evidence>
<dbReference type="EMBL" id="CP092623">
    <property type="protein sequence ID" value="UMM29163.1"/>
    <property type="molecule type" value="Genomic_DNA"/>
</dbReference>
<dbReference type="Gene3D" id="1.10.10.10">
    <property type="entry name" value="Winged helix-like DNA-binding domain superfamily/Winged helix DNA-binding domain"/>
    <property type="match status" value="1"/>
</dbReference>
<keyword evidence="4" id="KW-1185">Reference proteome</keyword>
<name>A0AAE9EUY0_CAEBR</name>
<dbReference type="AlphaFoldDB" id="A0AAE9EUY0"/>
<reference evidence="1 3" key="2">
    <citation type="submission" date="2022-05" db="EMBL/GenBank/DDBJ databases">
        <title>Chromosome-level reference genomes for two strains of Caenorhabditis briggsae: an improved platform for comparative genomics.</title>
        <authorList>
            <person name="Stevens L."/>
            <person name="Andersen E.C."/>
        </authorList>
    </citation>
    <scope>NUCLEOTIDE SEQUENCE [LARGE SCALE GENOMIC DNA]</scope>
    <source>
        <strain evidence="1">QX1410_ONT</strain>
        <tissue evidence="1">Whole-organism</tissue>
    </source>
</reference>
<dbReference type="OMA" id="HENVYRF"/>
<evidence type="ECO:0000313" key="1">
    <source>
        <dbReference type="EMBL" id="ULT95960.1"/>
    </source>
</evidence>
<protein>
    <submittedName>
        <fullName evidence="2">Uncharacterized protein</fullName>
    </submittedName>
</protein>